<dbReference type="RefSeq" id="WP_377547500.1">
    <property type="nucleotide sequence ID" value="NZ_JBHSBN010000012.1"/>
</dbReference>
<evidence type="ECO:0000256" key="1">
    <source>
        <dbReference type="SAM" id="MobiDB-lite"/>
    </source>
</evidence>
<feature type="region of interest" description="Disordered" evidence="1">
    <location>
        <begin position="52"/>
        <end position="74"/>
    </location>
</feature>
<protein>
    <submittedName>
        <fullName evidence="2">Uncharacterized protein</fullName>
    </submittedName>
</protein>
<evidence type="ECO:0000313" key="3">
    <source>
        <dbReference type="Proteomes" id="UP001595868"/>
    </source>
</evidence>
<accession>A0ABV8KPA2</accession>
<organism evidence="2 3">
    <name type="scientific">Micromonospora zhanjiangensis</name>
    <dbReference type="NCBI Taxonomy" id="1522057"/>
    <lineage>
        <taxon>Bacteria</taxon>
        <taxon>Bacillati</taxon>
        <taxon>Actinomycetota</taxon>
        <taxon>Actinomycetes</taxon>
        <taxon>Micromonosporales</taxon>
        <taxon>Micromonosporaceae</taxon>
        <taxon>Micromonospora</taxon>
    </lineage>
</organism>
<proteinExistence type="predicted"/>
<sequence length="74" mass="8012">MRDRDNAYGFAAFEVDPGTEPGGRTSMRVTYYAVAGASGGLTPADRFTMIRSRRDGWASSPRPARAADRDVQGN</sequence>
<dbReference type="Proteomes" id="UP001595868">
    <property type="component" value="Unassembled WGS sequence"/>
</dbReference>
<comment type="caution">
    <text evidence="2">The sequence shown here is derived from an EMBL/GenBank/DDBJ whole genome shotgun (WGS) entry which is preliminary data.</text>
</comment>
<dbReference type="EMBL" id="JBHSBN010000012">
    <property type="protein sequence ID" value="MFC4107919.1"/>
    <property type="molecule type" value="Genomic_DNA"/>
</dbReference>
<gene>
    <name evidence="2" type="ORF">ACFOX0_18560</name>
</gene>
<reference evidence="3" key="1">
    <citation type="journal article" date="2019" name="Int. J. Syst. Evol. Microbiol.">
        <title>The Global Catalogue of Microorganisms (GCM) 10K type strain sequencing project: providing services to taxonomists for standard genome sequencing and annotation.</title>
        <authorList>
            <consortium name="The Broad Institute Genomics Platform"/>
            <consortium name="The Broad Institute Genome Sequencing Center for Infectious Disease"/>
            <person name="Wu L."/>
            <person name="Ma J."/>
        </authorList>
    </citation>
    <scope>NUCLEOTIDE SEQUENCE [LARGE SCALE GENOMIC DNA]</scope>
    <source>
        <strain evidence="3">2902at01</strain>
    </source>
</reference>
<keyword evidence="3" id="KW-1185">Reference proteome</keyword>
<feature type="compositionally biased region" description="Basic and acidic residues" evidence="1">
    <location>
        <begin position="65"/>
        <end position="74"/>
    </location>
</feature>
<name>A0ABV8KPA2_9ACTN</name>
<evidence type="ECO:0000313" key="2">
    <source>
        <dbReference type="EMBL" id="MFC4107919.1"/>
    </source>
</evidence>